<keyword evidence="2" id="KW-1185">Reference proteome</keyword>
<sequence>MKKASLGFALIVICIVFFIFGGYRFTPLAAAKANSFVTKNFELIGEYKNDSNSFYLFKSDSKQQYRTVYVNQNNLIYHSNSSTVIPYSKDSLQTIGGMSIQYEDETATIFIVHSLDEKVASISLDTEFGIESKKITKDEIVYFLLPFTKQIDQLNAVALDKNGNKLYEYGYESDNLINDLKWNYSTRLK</sequence>
<comment type="caution">
    <text evidence="1">The sequence shown here is derived from an EMBL/GenBank/DDBJ whole genome shotgun (WGS) entry which is preliminary data.</text>
</comment>
<protein>
    <submittedName>
        <fullName evidence="1">Uncharacterized protein</fullName>
    </submittedName>
</protein>
<organism evidence="1 2">
    <name type="scientific">Solibacillus faecavium</name>
    <dbReference type="NCBI Taxonomy" id="2762221"/>
    <lineage>
        <taxon>Bacteria</taxon>
        <taxon>Bacillati</taxon>
        <taxon>Bacillota</taxon>
        <taxon>Bacilli</taxon>
        <taxon>Bacillales</taxon>
        <taxon>Caryophanaceae</taxon>
        <taxon>Solibacillus</taxon>
    </lineage>
</organism>
<proteinExistence type="predicted"/>
<accession>A0ABR8XW77</accession>
<reference evidence="1 2" key="1">
    <citation type="submission" date="2020-08" db="EMBL/GenBank/DDBJ databases">
        <title>A Genomic Blueprint of the Chicken Gut Microbiome.</title>
        <authorList>
            <person name="Gilroy R."/>
            <person name="Ravi A."/>
            <person name="Getino M."/>
            <person name="Pursley I."/>
            <person name="Horton D.L."/>
            <person name="Alikhan N.-F."/>
            <person name="Baker D."/>
            <person name="Gharbi K."/>
            <person name="Hall N."/>
            <person name="Watson M."/>
            <person name="Adriaenssens E.M."/>
            <person name="Foster-Nyarko E."/>
            <person name="Jarju S."/>
            <person name="Secka A."/>
            <person name="Antonio M."/>
            <person name="Oren A."/>
            <person name="Chaudhuri R."/>
            <person name="La Ragione R.M."/>
            <person name="Hildebrand F."/>
            <person name="Pallen M.J."/>
        </authorList>
    </citation>
    <scope>NUCLEOTIDE SEQUENCE [LARGE SCALE GENOMIC DNA]</scope>
    <source>
        <strain evidence="1 2">A46</strain>
    </source>
</reference>
<evidence type="ECO:0000313" key="2">
    <source>
        <dbReference type="Proteomes" id="UP000619101"/>
    </source>
</evidence>
<gene>
    <name evidence="1" type="ORF">H9635_05575</name>
</gene>
<dbReference type="Proteomes" id="UP000619101">
    <property type="component" value="Unassembled WGS sequence"/>
</dbReference>
<name>A0ABR8XW77_9BACL</name>
<dbReference type="EMBL" id="JACSPZ010000002">
    <property type="protein sequence ID" value="MBD8036205.1"/>
    <property type="molecule type" value="Genomic_DNA"/>
</dbReference>
<evidence type="ECO:0000313" key="1">
    <source>
        <dbReference type="EMBL" id="MBD8036205.1"/>
    </source>
</evidence>
<dbReference type="RefSeq" id="WP_191699159.1">
    <property type="nucleotide sequence ID" value="NZ_JACSPZ010000002.1"/>
</dbReference>